<dbReference type="OrthoDB" id="3921at2"/>
<keyword evidence="3" id="KW-1185">Reference proteome</keyword>
<dbReference type="EMBL" id="FXBB01000013">
    <property type="protein sequence ID" value="SMG28318.1"/>
    <property type="molecule type" value="Genomic_DNA"/>
</dbReference>
<accession>A0A1X7JK81</accession>
<dbReference type="STRING" id="561720.SAMN06275492_1132"/>
<dbReference type="RefSeq" id="WP_085544482.1">
    <property type="nucleotide sequence ID" value="NZ_FXBB01000013.1"/>
</dbReference>
<evidence type="ECO:0000313" key="3">
    <source>
        <dbReference type="Proteomes" id="UP000193355"/>
    </source>
</evidence>
<keyword evidence="1" id="KW-0732">Signal</keyword>
<evidence type="ECO:0000256" key="1">
    <source>
        <dbReference type="SAM" id="SignalP"/>
    </source>
</evidence>
<reference evidence="3" key="1">
    <citation type="submission" date="2017-04" db="EMBL/GenBank/DDBJ databases">
        <authorList>
            <person name="Varghese N."/>
            <person name="Submissions S."/>
        </authorList>
    </citation>
    <scope>NUCLEOTIDE SEQUENCE [LARGE SCALE GENOMIC DNA]</scope>
    <source>
        <strain evidence="3">USBA 82</strain>
    </source>
</reference>
<evidence type="ECO:0000313" key="2">
    <source>
        <dbReference type="EMBL" id="SMG28318.1"/>
    </source>
</evidence>
<feature type="signal peptide" evidence="1">
    <location>
        <begin position="1"/>
        <end position="25"/>
    </location>
</feature>
<dbReference type="Proteomes" id="UP000193355">
    <property type="component" value="Unassembled WGS sequence"/>
</dbReference>
<gene>
    <name evidence="2" type="ORF">SAMN06275492_1132</name>
</gene>
<feature type="chain" id="PRO_5013344549" evidence="1">
    <location>
        <begin position="26"/>
        <end position="246"/>
    </location>
</feature>
<dbReference type="AlphaFoldDB" id="A0A1X7JK81"/>
<name>A0A1X7JK81_9BACT</name>
<sequence>MNKAMRNIVLSALFVLCLSSAPSYGMNYIAEPVLVTQPAYSGMSFYVYRPYNMPAGWFVTYDGYPVTRSSAGNWVYGVQGGAGVYLASGYVVGSVVPMSVPQLVTVVQPQMTETQPVMMEPQMMVAPQATVLPSVPGWLANDNFTVVSKWGRMIDRMAVLHRPRLPLAWKGDKPEVIYGWTGKSWYQMRCREGESPAETLKRHVYELTRMANQNNFKWNDSDTSVLASQSPVWGYLWMGRIAPINL</sequence>
<proteinExistence type="predicted"/>
<protein>
    <submittedName>
        <fullName evidence="2">Uncharacterized protein</fullName>
    </submittedName>
</protein>
<organism evidence="2 3">
    <name type="scientific">Dethiosulfovibrio salsuginis</name>
    <dbReference type="NCBI Taxonomy" id="561720"/>
    <lineage>
        <taxon>Bacteria</taxon>
        <taxon>Thermotogati</taxon>
        <taxon>Synergistota</taxon>
        <taxon>Synergistia</taxon>
        <taxon>Synergistales</taxon>
        <taxon>Dethiosulfovibrionaceae</taxon>
        <taxon>Dethiosulfovibrio</taxon>
    </lineage>
</organism>